<sequence length="294" mass="32077">MRLGLLICIGLLAGCQAALAPLPDWQSPQGRDASNLGQIEDLRSGRTLTATELVERLSAVDQVLVGEQHDNPDHHALELWLLRALASQRKQGSVLMEMLTSGQQQAVDQAQAASGEGQPIADLPKALGWQDGWDWSMYGPIVRYALAQPAPVLAANLNRDEMMQIYRKQPQLSGSASSSAAVREPLLEQIRESHCGLLPDSQLPAMLAVQQQRDRRMAVGLQQADKPAILLAGAFHARRDLGVPVHLRDLGDTATSAVLIFSEVGKAVSAEQADYVWYTAAVEDKDYCAEMRKR</sequence>
<dbReference type="SUPFAM" id="SSF159501">
    <property type="entry name" value="EreA/ChaN-like"/>
    <property type="match status" value="1"/>
</dbReference>
<keyword evidence="1" id="KW-0732">Signal</keyword>
<dbReference type="Gene3D" id="1.10.8.760">
    <property type="entry name" value="Haem-binding uptake, Tiki superfamily, ChaN, domain 2"/>
    <property type="match status" value="1"/>
</dbReference>
<reference evidence="4" key="1">
    <citation type="submission" date="2017-06" db="EMBL/GenBank/DDBJ databases">
        <authorList>
            <person name="Varghese N."/>
            <person name="Submissions S."/>
        </authorList>
    </citation>
    <scope>NUCLEOTIDE SEQUENCE [LARGE SCALE GENOMIC DNA]</scope>
    <source>
        <strain evidence="4">CIP 108523</strain>
    </source>
</reference>
<feature type="signal peptide" evidence="1">
    <location>
        <begin position="1"/>
        <end position="20"/>
    </location>
</feature>
<dbReference type="InterPro" id="IPR016773">
    <property type="entry name" value="Fe3_uptake_reg_CjrA_prd"/>
</dbReference>
<dbReference type="Gene3D" id="3.40.50.11550">
    <property type="match status" value="1"/>
</dbReference>
<dbReference type="Proteomes" id="UP000242915">
    <property type="component" value="Unassembled WGS sequence"/>
</dbReference>
<dbReference type="CDD" id="cd14727">
    <property type="entry name" value="ChanN-like"/>
    <property type="match status" value="1"/>
</dbReference>
<dbReference type="PROSITE" id="PS51257">
    <property type="entry name" value="PROKAR_LIPOPROTEIN"/>
    <property type="match status" value="1"/>
</dbReference>
<evidence type="ECO:0000313" key="4">
    <source>
        <dbReference type="Proteomes" id="UP000242915"/>
    </source>
</evidence>
<organism evidence="3 4">
    <name type="scientific">Pseudomonas segetis</name>
    <dbReference type="NCBI Taxonomy" id="298908"/>
    <lineage>
        <taxon>Bacteria</taxon>
        <taxon>Pseudomonadati</taxon>
        <taxon>Pseudomonadota</taxon>
        <taxon>Gammaproteobacteria</taxon>
        <taxon>Pseudomonadales</taxon>
        <taxon>Pseudomonadaceae</taxon>
        <taxon>Pseudomonas</taxon>
    </lineage>
</organism>
<dbReference type="RefSeq" id="WP_089360387.1">
    <property type="nucleotide sequence ID" value="NZ_FZOG01000004.1"/>
</dbReference>
<keyword evidence="4" id="KW-1185">Reference proteome</keyword>
<gene>
    <name evidence="3" type="ORF">SAMN05216255_3013</name>
</gene>
<evidence type="ECO:0000259" key="2">
    <source>
        <dbReference type="Pfam" id="PF04187"/>
    </source>
</evidence>
<dbReference type="Pfam" id="PF04187">
    <property type="entry name" value="Cofac_haem_bdg"/>
    <property type="match status" value="1"/>
</dbReference>
<evidence type="ECO:0000313" key="3">
    <source>
        <dbReference type="EMBL" id="SNS69275.1"/>
    </source>
</evidence>
<accession>A0A239GK73</accession>
<dbReference type="EMBL" id="FZOG01000004">
    <property type="protein sequence ID" value="SNS69275.1"/>
    <property type="molecule type" value="Genomic_DNA"/>
</dbReference>
<feature type="chain" id="PRO_5012602220" evidence="1">
    <location>
        <begin position="21"/>
        <end position="294"/>
    </location>
</feature>
<evidence type="ECO:0000256" key="1">
    <source>
        <dbReference type="SAM" id="SignalP"/>
    </source>
</evidence>
<feature type="domain" description="Haem-binding uptake Tiki superfamily ChaN" evidence="2">
    <location>
        <begin position="53"/>
        <end position="247"/>
    </location>
</feature>
<name>A0A239GK73_9PSED</name>
<dbReference type="AlphaFoldDB" id="A0A239GK73"/>
<protein>
    <submittedName>
        <fullName evidence="3">Uncharacterized iron-regulated protein</fullName>
    </submittedName>
</protein>
<proteinExistence type="predicted"/>
<dbReference type="InterPro" id="IPR007314">
    <property type="entry name" value="Cofac_haem-bd_dom"/>
</dbReference>
<dbReference type="PIRSF" id="PIRSF020419">
    <property type="entry name" value="Fe_uptake_reg_CjrA_prd"/>
    <property type="match status" value="1"/>
</dbReference>